<dbReference type="RefSeq" id="WP_207652573.1">
    <property type="nucleotide sequence ID" value="NZ_FZOJ01000014.1"/>
</dbReference>
<accession>A0A239FXN1</accession>
<evidence type="ECO:0000313" key="2">
    <source>
        <dbReference type="Proteomes" id="UP000198304"/>
    </source>
</evidence>
<organism evidence="1 2">
    <name type="scientific">Anaerovirgula multivorans</name>
    <dbReference type="NCBI Taxonomy" id="312168"/>
    <lineage>
        <taxon>Bacteria</taxon>
        <taxon>Bacillati</taxon>
        <taxon>Bacillota</taxon>
        <taxon>Clostridia</taxon>
        <taxon>Peptostreptococcales</taxon>
        <taxon>Natronincolaceae</taxon>
        <taxon>Anaerovirgula</taxon>
    </lineage>
</organism>
<dbReference type="EMBL" id="FZOJ01000014">
    <property type="protein sequence ID" value="SNS61946.1"/>
    <property type="molecule type" value="Genomic_DNA"/>
</dbReference>
<dbReference type="Proteomes" id="UP000198304">
    <property type="component" value="Unassembled WGS sequence"/>
</dbReference>
<reference evidence="2" key="1">
    <citation type="submission" date="2017-06" db="EMBL/GenBank/DDBJ databases">
        <authorList>
            <person name="Varghese N."/>
            <person name="Submissions S."/>
        </authorList>
    </citation>
    <scope>NUCLEOTIDE SEQUENCE [LARGE SCALE GENOMIC DNA]</scope>
    <source>
        <strain evidence="2">SCA</strain>
    </source>
</reference>
<sequence length="72" mass="8098">SRSRVIINSKFDRLDYFLRISTEIFNFPISPFSIFSHNMNEAVHAIDAKITGKITDAKITGTVLAVVLNSKK</sequence>
<name>A0A239FXN1_9FIRM</name>
<keyword evidence="2" id="KW-1185">Reference proteome</keyword>
<gene>
    <name evidence="1" type="ORF">SAMN05446037_1014102</name>
</gene>
<protein>
    <submittedName>
        <fullName evidence="1">Uncharacterized protein</fullName>
    </submittedName>
</protein>
<feature type="non-terminal residue" evidence="1">
    <location>
        <position position="1"/>
    </location>
</feature>
<proteinExistence type="predicted"/>
<dbReference type="AlphaFoldDB" id="A0A239FXN1"/>
<evidence type="ECO:0000313" key="1">
    <source>
        <dbReference type="EMBL" id="SNS61946.1"/>
    </source>
</evidence>